<gene>
    <name evidence="3" type="ORF">NLJ89_g2467</name>
</gene>
<feature type="domain" description="Xylanolytic transcriptional activator regulatory" evidence="2">
    <location>
        <begin position="299"/>
        <end position="388"/>
    </location>
</feature>
<proteinExistence type="predicted"/>
<organism evidence="3 4">
    <name type="scientific">Agrocybe chaxingu</name>
    <dbReference type="NCBI Taxonomy" id="84603"/>
    <lineage>
        <taxon>Eukaryota</taxon>
        <taxon>Fungi</taxon>
        <taxon>Dikarya</taxon>
        <taxon>Basidiomycota</taxon>
        <taxon>Agaricomycotina</taxon>
        <taxon>Agaricomycetes</taxon>
        <taxon>Agaricomycetidae</taxon>
        <taxon>Agaricales</taxon>
        <taxon>Agaricineae</taxon>
        <taxon>Strophariaceae</taxon>
        <taxon>Agrocybe</taxon>
    </lineage>
</organism>
<dbReference type="SMART" id="SM00906">
    <property type="entry name" value="Fungal_trans"/>
    <property type="match status" value="1"/>
</dbReference>
<evidence type="ECO:0000256" key="1">
    <source>
        <dbReference type="ARBA" id="ARBA00023242"/>
    </source>
</evidence>
<reference evidence="3" key="1">
    <citation type="submission" date="2022-07" db="EMBL/GenBank/DDBJ databases">
        <title>Genome Sequence of Agrocybe chaxingu.</title>
        <authorList>
            <person name="Buettner E."/>
        </authorList>
    </citation>
    <scope>NUCLEOTIDE SEQUENCE</scope>
    <source>
        <strain evidence="3">MP-N11</strain>
    </source>
</reference>
<dbReference type="InterPro" id="IPR050987">
    <property type="entry name" value="AtrR-like"/>
</dbReference>
<dbReference type="CDD" id="cd12148">
    <property type="entry name" value="fungal_TF_MHR"/>
    <property type="match status" value="1"/>
</dbReference>
<dbReference type="GO" id="GO:0003677">
    <property type="term" value="F:DNA binding"/>
    <property type="evidence" value="ECO:0007669"/>
    <property type="project" value="InterPro"/>
</dbReference>
<sequence>MQCSNFLFSTSEVQYSSSAQRRAPSKKYITSLENRLERLEKATRQLCPDESIYDAWIDTLSKEPTPPPPARQLPPLSISRSAASQCIACSLHASHGYTSPNPPLPEEEDDRADIIATSLDTNRFFGRSSSETLVRKALSIKKQCVGDNSERPILSRRREEYWTFRPWERKVTISSSHHYTFPDPDLARDLAELYFQNIHPDIPLLHRPSFERSVRDGLHYADEGFADVYLLVCALGARFSSDPKVLLEGVDSRHSAGWKWFNQVELCKGSPLGMPSLYDIQAYCLTIIFLQFATTVQSIWLHVGVAIRLIQDVGIHAQKTTIPTVKDELWKRAFWHALYLRCRETFLLTTFSRILVYFDRHVSIGFGRPLTILEEDFDADLPIECDDEYWEHPDPQKRFKQPPNKPSLMSAFLQQLKLMKIFSTCNRIIYPIHKLTTDLGLDDEHRKSNIVAELDSSLNKWLRELPEHLRWDPKHPHERFFLQSARLHTMYYHIQIFIHRPFITSPTNPTSSSSLSLAICSTAARASINIAEVQLQRGVLPQPLMQFIVFTSAIVLLTGLWLRKAHGLDLSSVEQNLDMEPVRTSLQILAACEDTCPQAGKFRDVLSFMSERHDGGHPSTDSVGHQLFGEGLTTQPAASAVWLDNDAHLSLVRNILIQMLSTGEPAQNEEYPSNRHYPSASPPESSSFDISSLFNTPQELNASFRSVHFAGSIADLDYLVRLEYWHAFMAGPFPEWT</sequence>
<comment type="caution">
    <text evidence="3">The sequence shown here is derived from an EMBL/GenBank/DDBJ whole genome shotgun (WGS) entry which is preliminary data.</text>
</comment>
<evidence type="ECO:0000259" key="2">
    <source>
        <dbReference type="SMART" id="SM00906"/>
    </source>
</evidence>
<dbReference type="GO" id="GO:0003700">
    <property type="term" value="F:DNA-binding transcription factor activity"/>
    <property type="evidence" value="ECO:0007669"/>
    <property type="project" value="InterPro"/>
</dbReference>
<dbReference type="OrthoDB" id="4456959at2759"/>
<dbReference type="PANTHER" id="PTHR46910:SF38">
    <property type="entry name" value="ZN(2)-C6 FUNGAL-TYPE DOMAIN-CONTAINING PROTEIN"/>
    <property type="match status" value="1"/>
</dbReference>
<evidence type="ECO:0000313" key="4">
    <source>
        <dbReference type="Proteomes" id="UP001148786"/>
    </source>
</evidence>
<dbReference type="GO" id="GO:0008270">
    <property type="term" value="F:zinc ion binding"/>
    <property type="evidence" value="ECO:0007669"/>
    <property type="project" value="InterPro"/>
</dbReference>
<keyword evidence="1" id="KW-0539">Nucleus</keyword>
<dbReference type="PANTHER" id="PTHR46910">
    <property type="entry name" value="TRANSCRIPTION FACTOR PDR1"/>
    <property type="match status" value="1"/>
</dbReference>
<dbReference type="AlphaFoldDB" id="A0A9W8MY27"/>
<protein>
    <recommendedName>
        <fullName evidence="2">Xylanolytic transcriptional activator regulatory domain-containing protein</fullName>
    </recommendedName>
</protein>
<dbReference type="InterPro" id="IPR007219">
    <property type="entry name" value="XnlR_reg_dom"/>
</dbReference>
<accession>A0A9W8MY27</accession>
<dbReference type="GO" id="GO:0006351">
    <property type="term" value="P:DNA-templated transcription"/>
    <property type="evidence" value="ECO:0007669"/>
    <property type="project" value="InterPro"/>
</dbReference>
<keyword evidence="4" id="KW-1185">Reference proteome</keyword>
<dbReference type="EMBL" id="JANKHO010000153">
    <property type="protein sequence ID" value="KAJ3514273.1"/>
    <property type="molecule type" value="Genomic_DNA"/>
</dbReference>
<dbReference type="Proteomes" id="UP001148786">
    <property type="component" value="Unassembled WGS sequence"/>
</dbReference>
<dbReference type="Pfam" id="PF04082">
    <property type="entry name" value="Fungal_trans"/>
    <property type="match status" value="2"/>
</dbReference>
<evidence type="ECO:0000313" key="3">
    <source>
        <dbReference type="EMBL" id="KAJ3514273.1"/>
    </source>
</evidence>
<name>A0A9W8MY27_9AGAR</name>